<feature type="signal peptide" evidence="1">
    <location>
        <begin position="1"/>
        <end position="17"/>
    </location>
</feature>
<accession>A0A9W4U127</accession>
<gene>
    <name evidence="2" type="ORF">PDIGIT_LOCUS287</name>
</gene>
<dbReference type="Proteomes" id="UP001152607">
    <property type="component" value="Unassembled WGS sequence"/>
</dbReference>
<dbReference type="AlphaFoldDB" id="A0A9W4U127"/>
<comment type="caution">
    <text evidence="2">The sequence shown here is derived from an EMBL/GenBank/DDBJ whole genome shotgun (WGS) entry which is preliminary data.</text>
</comment>
<protein>
    <submittedName>
        <fullName evidence="2">Uncharacterized protein</fullName>
    </submittedName>
</protein>
<evidence type="ECO:0000313" key="3">
    <source>
        <dbReference type="Proteomes" id="UP001152607"/>
    </source>
</evidence>
<reference evidence="2" key="1">
    <citation type="submission" date="2023-01" db="EMBL/GenBank/DDBJ databases">
        <authorList>
            <person name="Van Ghelder C."/>
            <person name="Rancurel C."/>
        </authorList>
    </citation>
    <scope>NUCLEOTIDE SEQUENCE</scope>
    <source>
        <strain evidence="2">CNCM I-4278</strain>
    </source>
</reference>
<sequence>MKFSALVVLAAPLLALAAPADQHVDQPKDVAIETRDIPGCEVDAWIDDDWSKGALQRYRVKFSTKLVNPEDVCNVPYYTCMAMSNRQCWVADGIAHVDGNFAKGPGGRSSVKACLKNGKKQWAKDNGCKCVGNYCK</sequence>
<organism evidence="2 3">
    <name type="scientific">Periconia digitata</name>
    <dbReference type="NCBI Taxonomy" id="1303443"/>
    <lineage>
        <taxon>Eukaryota</taxon>
        <taxon>Fungi</taxon>
        <taxon>Dikarya</taxon>
        <taxon>Ascomycota</taxon>
        <taxon>Pezizomycotina</taxon>
        <taxon>Dothideomycetes</taxon>
        <taxon>Pleosporomycetidae</taxon>
        <taxon>Pleosporales</taxon>
        <taxon>Massarineae</taxon>
        <taxon>Periconiaceae</taxon>
        <taxon>Periconia</taxon>
    </lineage>
</organism>
<keyword evidence="1" id="KW-0732">Signal</keyword>
<keyword evidence="3" id="KW-1185">Reference proteome</keyword>
<evidence type="ECO:0000313" key="2">
    <source>
        <dbReference type="EMBL" id="CAI6232895.1"/>
    </source>
</evidence>
<dbReference type="EMBL" id="CAOQHR010000001">
    <property type="protein sequence ID" value="CAI6232895.1"/>
    <property type="molecule type" value="Genomic_DNA"/>
</dbReference>
<proteinExistence type="predicted"/>
<feature type="chain" id="PRO_5040994271" evidence="1">
    <location>
        <begin position="18"/>
        <end position="136"/>
    </location>
</feature>
<evidence type="ECO:0000256" key="1">
    <source>
        <dbReference type="SAM" id="SignalP"/>
    </source>
</evidence>
<name>A0A9W4U127_9PLEO</name>